<dbReference type="InterPro" id="IPR020422">
    <property type="entry name" value="TYR_PHOSPHATASE_DUAL_dom"/>
</dbReference>
<evidence type="ECO:0000313" key="4">
    <source>
        <dbReference type="Proteomes" id="UP000249619"/>
    </source>
</evidence>
<dbReference type="STRING" id="183478.A0A364N4K3"/>
<dbReference type="EMBL" id="QGDH01000054">
    <property type="protein sequence ID" value="RAR11803.1"/>
    <property type="molecule type" value="Genomic_DNA"/>
</dbReference>
<feature type="region of interest" description="Disordered" evidence="1">
    <location>
        <begin position="336"/>
        <end position="364"/>
    </location>
</feature>
<reference evidence="4" key="1">
    <citation type="submission" date="2018-05" db="EMBL/GenBank/DDBJ databases">
        <title>Draft genome sequence of Stemphylium lycopersici strain CIDEFI 213.</title>
        <authorList>
            <person name="Medina R."/>
            <person name="Franco M.E.E."/>
            <person name="Lucentini C.G."/>
            <person name="Saparrat M.C.N."/>
            <person name="Balatti P.A."/>
        </authorList>
    </citation>
    <scope>NUCLEOTIDE SEQUENCE [LARGE SCALE GENOMIC DNA]</scope>
    <source>
        <strain evidence="4">CIDEFI 213</strain>
    </source>
</reference>
<sequence>MTMATFREESAMSDLPTGHMRNQHEYSYRLPTPPRIVVPPPTLTTDMPGLTLGGHAGDEVDMRFLEELDLEDIVQKNTLLEWAYERRRQAQMILPWLYLGPMVAAKDKAFLHREGITMVLAIRAQPNSLRGAMEAASQVCLQVASIEAPNFYALTPKFPEAASIINSHVAGVRQHTLQSTGQASLGKVLVFCESGNEKSAAVVASYLMDTLNNIDHIKAMQICQAQRFCVNFDDVLKNILRSYWDIIGARRAIAASKLQPPQQNGLSNGDAQTGWLQPPLSSSKPKRRIEHLQDDDMDMDDDMDASDALRFAHRDVTPFQDLYVLDMPYSLRPESSLKLPERYRQVDDEEDNHPPNPRPADNGTAIHTQESLLAGPEDLTSFANIYPPPRPSSLTAQHPHFFQPARTDFVSTTNLTTPTNASSHRQPPERLNMANIKIVRAAPRRSEGEDRHHHELSSRSRSGRVTEASQRNIAPPTPTIPKPAAFPSLPTNVPPSPQAHHQNPGHGMKELFEAMEDDDEERVTATKQYVDRMYQADTSECYQIKFESLWRSLRQTIIEEIQTDFPEATYKTPFYPAQRILNLSTEQLVTIMSGNAQVWETDDDIPAWYREQKRKHPTVIIDPDEPPPAEVVKAIRFLKQQSLPGSLLGEWHALPPIECPTQQWHAVYAQKEAERVRQQASAEIEAVKQRDLFLPSQPPPPPMDARTAIEYEKWRTGYYYRLQIPRPRTREEYIEQEHAANQRTPFMKANYFDMYESIQRKESLDIYPVDAWTKMAELHEKDLQRRRAAAAAEGVRKRAEELVWPNTPFLVDREVKSRGMKKELQKQREEKEEQQQQQQQEKAEQLRTKDQTREPKEKQQQPIKNAKKAQATPTTTTTTTTTTTQPIAPPSKAPGKKRGPYKKRDRKPQDDKAPKLVVSKSGMVSLAASAQAREVKVEVAQRKREEGEVNGGVEVGVGVGMVGDKIDSPMQ</sequence>
<accession>A0A364N4K3</accession>
<keyword evidence="3" id="KW-0378">Hydrolase</keyword>
<comment type="caution">
    <text evidence="3">The sequence shown here is derived from an EMBL/GenBank/DDBJ whole genome shotgun (WGS) entry which is preliminary data.</text>
</comment>
<dbReference type="InterPro" id="IPR052449">
    <property type="entry name" value="STYX-Interacting_Phosphatase"/>
</dbReference>
<dbReference type="Proteomes" id="UP000249619">
    <property type="component" value="Unassembled WGS sequence"/>
</dbReference>
<dbReference type="AlphaFoldDB" id="A0A364N4K3"/>
<name>A0A364N4K3_STELY</name>
<keyword evidence="4" id="KW-1185">Reference proteome</keyword>
<dbReference type="InterPro" id="IPR029021">
    <property type="entry name" value="Prot-tyrosine_phosphatase-like"/>
</dbReference>
<feature type="compositionally biased region" description="Low complexity" evidence="1">
    <location>
        <begin position="872"/>
        <end position="884"/>
    </location>
</feature>
<dbReference type="GO" id="GO:0004722">
    <property type="term" value="F:protein serine/threonine phosphatase activity"/>
    <property type="evidence" value="ECO:0007669"/>
    <property type="project" value="UniProtKB-EC"/>
</dbReference>
<evidence type="ECO:0000259" key="2">
    <source>
        <dbReference type="SMART" id="SM00195"/>
    </source>
</evidence>
<dbReference type="GO" id="GO:1990444">
    <property type="term" value="F:F-box domain binding"/>
    <property type="evidence" value="ECO:0007669"/>
    <property type="project" value="TreeGrafter"/>
</dbReference>
<feature type="region of interest" description="Disordered" evidence="1">
    <location>
        <begin position="412"/>
        <end position="506"/>
    </location>
</feature>
<feature type="region of interest" description="Disordered" evidence="1">
    <location>
        <begin position="260"/>
        <end position="288"/>
    </location>
</feature>
<evidence type="ECO:0000313" key="3">
    <source>
        <dbReference type="EMBL" id="RAR11803.1"/>
    </source>
</evidence>
<feature type="compositionally biased region" description="Polar residues" evidence="1">
    <location>
        <begin position="260"/>
        <end position="283"/>
    </location>
</feature>
<dbReference type="EC" id="3.1.3.16" evidence="3"/>
<feature type="compositionally biased region" description="Basic residues" evidence="1">
    <location>
        <begin position="894"/>
        <end position="906"/>
    </location>
</feature>
<dbReference type="GO" id="GO:0005654">
    <property type="term" value="C:nucleoplasm"/>
    <property type="evidence" value="ECO:0007669"/>
    <property type="project" value="TreeGrafter"/>
</dbReference>
<dbReference type="GO" id="GO:0070372">
    <property type="term" value="P:regulation of ERK1 and ERK2 cascade"/>
    <property type="evidence" value="ECO:0007669"/>
    <property type="project" value="TreeGrafter"/>
</dbReference>
<feature type="compositionally biased region" description="Basic and acidic residues" evidence="1">
    <location>
        <begin position="841"/>
        <end position="859"/>
    </location>
</feature>
<dbReference type="PANTHER" id="PTHR46588:SF1">
    <property type="entry name" value="SERINE_THREONINE_TYROSINE-INTERACTING PROTEIN"/>
    <property type="match status" value="1"/>
</dbReference>
<dbReference type="SMART" id="SM00195">
    <property type="entry name" value="DSPc"/>
    <property type="match status" value="1"/>
</dbReference>
<dbReference type="EC" id="3.1.3.41" evidence="3"/>
<dbReference type="Gene3D" id="3.90.190.10">
    <property type="entry name" value="Protein tyrosine phosphatase superfamily"/>
    <property type="match status" value="1"/>
</dbReference>
<feature type="compositionally biased region" description="Basic and acidic residues" evidence="1">
    <location>
        <begin position="444"/>
        <end position="458"/>
    </location>
</feature>
<feature type="compositionally biased region" description="Polar residues" evidence="1">
    <location>
        <begin position="412"/>
        <end position="425"/>
    </location>
</feature>
<dbReference type="PANTHER" id="PTHR46588">
    <property type="entry name" value="SERINE/THREONINE/TYROSINE-INTERACTING PROTEIN"/>
    <property type="match status" value="1"/>
</dbReference>
<dbReference type="GO" id="GO:0005737">
    <property type="term" value="C:cytoplasm"/>
    <property type="evidence" value="ECO:0007669"/>
    <property type="project" value="TreeGrafter"/>
</dbReference>
<dbReference type="GO" id="GO:0062026">
    <property type="term" value="P:negative regulation of SCF-dependent proteasomal ubiquitin-dependent catabolic process"/>
    <property type="evidence" value="ECO:0007669"/>
    <property type="project" value="TreeGrafter"/>
</dbReference>
<dbReference type="SUPFAM" id="SSF52799">
    <property type="entry name" value="(Phosphotyrosine protein) phosphatases II"/>
    <property type="match status" value="1"/>
</dbReference>
<organism evidence="3 4">
    <name type="scientific">Stemphylium lycopersici</name>
    <name type="common">Tomato gray leaf spot disease fungus</name>
    <name type="synonym">Thyrospora lycopersici</name>
    <dbReference type="NCBI Taxonomy" id="183478"/>
    <lineage>
        <taxon>Eukaryota</taxon>
        <taxon>Fungi</taxon>
        <taxon>Dikarya</taxon>
        <taxon>Ascomycota</taxon>
        <taxon>Pezizomycotina</taxon>
        <taxon>Dothideomycetes</taxon>
        <taxon>Pleosporomycetidae</taxon>
        <taxon>Pleosporales</taxon>
        <taxon>Pleosporineae</taxon>
        <taxon>Pleosporaceae</taxon>
        <taxon>Stemphylium</taxon>
    </lineage>
</organism>
<protein>
    <submittedName>
        <fullName evidence="3">FMI2 protein</fullName>
        <ecNumber evidence="3">3.1.3.16</ecNumber>
        <ecNumber evidence="3">3.1.3.41</ecNumber>
    </submittedName>
</protein>
<feature type="compositionally biased region" description="Basic and acidic residues" evidence="1">
    <location>
        <begin position="814"/>
        <end position="834"/>
    </location>
</feature>
<feature type="domain" description="Tyrosine-protein phosphatase" evidence="2">
    <location>
        <begin position="89"/>
        <end position="246"/>
    </location>
</feature>
<feature type="region of interest" description="Disordered" evidence="1">
    <location>
        <begin position="814"/>
        <end position="920"/>
    </location>
</feature>
<gene>
    <name evidence="3" type="ORF">DDE83_004400</name>
</gene>
<dbReference type="CDD" id="cd14498">
    <property type="entry name" value="DSP"/>
    <property type="match status" value="1"/>
</dbReference>
<proteinExistence type="predicted"/>
<evidence type="ECO:0000256" key="1">
    <source>
        <dbReference type="SAM" id="MobiDB-lite"/>
    </source>
</evidence>